<organism evidence="1 2">
    <name type="scientific">Agrococcus jenensis</name>
    <dbReference type="NCBI Taxonomy" id="46353"/>
    <lineage>
        <taxon>Bacteria</taxon>
        <taxon>Bacillati</taxon>
        <taxon>Actinomycetota</taxon>
        <taxon>Actinomycetes</taxon>
        <taxon>Micrococcales</taxon>
        <taxon>Microbacteriaceae</taxon>
        <taxon>Agrococcus</taxon>
    </lineage>
</organism>
<dbReference type="PIRSF" id="PIRSF001439">
    <property type="entry name" value="CryM"/>
    <property type="match status" value="1"/>
</dbReference>
<evidence type="ECO:0000313" key="2">
    <source>
        <dbReference type="Proteomes" id="UP000275456"/>
    </source>
</evidence>
<dbReference type="EMBL" id="RKHJ01000001">
    <property type="protein sequence ID" value="ROR65911.1"/>
    <property type="molecule type" value="Genomic_DNA"/>
</dbReference>
<dbReference type="SUPFAM" id="SSF51735">
    <property type="entry name" value="NAD(P)-binding Rossmann-fold domains"/>
    <property type="match status" value="1"/>
</dbReference>
<evidence type="ECO:0000313" key="1">
    <source>
        <dbReference type="EMBL" id="ROR65911.1"/>
    </source>
</evidence>
<dbReference type="AlphaFoldDB" id="A0A3N2AS82"/>
<dbReference type="Proteomes" id="UP000275456">
    <property type="component" value="Unassembled WGS sequence"/>
</dbReference>
<reference evidence="1 2" key="1">
    <citation type="submission" date="2018-11" db="EMBL/GenBank/DDBJ databases">
        <title>Sequencing the genomes of 1000 actinobacteria strains.</title>
        <authorList>
            <person name="Klenk H.-P."/>
        </authorList>
    </citation>
    <scope>NUCLEOTIDE SEQUENCE [LARGE SCALE GENOMIC DNA]</scope>
    <source>
        <strain evidence="1 2">DSM 9580</strain>
    </source>
</reference>
<sequence>MTDRAGQALCNILLMGMFDDLLLVDAEQLRGRISMASAIAALQAAIREGFDPDDDPARSIVDVRSGQLLLMPADLGRFTGQKLGMVAPDNPARGLERIQAVYVLLDAASLSPVALLDGTELTSIRTPAVSAAAVDAVAARDAERLVVFGSGPQAVRHVEAMRAVRPLREAILVGRDPERTARAVDAASRFGVAVRAGDATDVEGADLIVCATTAREPLLDERLVAPTATVVAIGSHEPGARELPGVLLGRSQVVVETLRVGTTEAGDVVMAIAEGHLERDDLVTLRQVMRGEVPIAGDRPRVVKTCGMGWQDLAVASLLGGTA</sequence>
<dbReference type="Pfam" id="PF02423">
    <property type="entry name" value="OCD_Mu_crystall"/>
    <property type="match status" value="1"/>
</dbReference>
<keyword evidence="2" id="KW-1185">Reference proteome</keyword>
<accession>A0A3N2AS82</accession>
<name>A0A3N2AS82_9MICO</name>
<dbReference type="InterPro" id="IPR003462">
    <property type="entry name" value="ODC_Mu_crystall"/>
</dbReference>
<dbReference type="InterPro" id="IPR023401">
    <property type="entry name" value="ODC_N"/>
</dbReference>
<dbReference type="GO" id="GO:0005737">
    <property type="term" value="C:cytoplasm"/>
    <property type="evidence" value="ECO:0007669"/>
    <property type="project" value="TreeGrafter"/>
</dbReference>
<dbReference type="Gene3D" id="3.40.50.720">
    <property type="entry name" value="NAD(P)-binding Rossmann-like Domain"/>
    <property type="match status" value="1"/>
</dbReference>
<proteinExistence type="predicted"/>
<dbReference type="RefSeq" id="WP_245989783.1">
    <property type="nucleotide sequence ID" value="NZ_RKHJ01000001.1"/>
</dbReference>
<dbReference type="Gene3D" id="3.30.1780.10">
    <property type="entry name" value="ornithine cyclodeaminase, domain 1"/>
    <property type="match status" value="1"/>
</dbReference>
<dbReference type="InterPro" id="IPR036291">
    <property type="entry name" value="NAD(P)-bd_dom_sf"/>
</dbReference>
<dbReference type="PANTHER" id="PTHR13812:SF19">
    <property type="entry name" value="KETIMINE REDUCTASE MU-CRYSTALLIN"/>
    <property type="match status" value="1"/>
</dbReference>
<comment type="caution">
    <text evidence="1">The sequence shown here is derived from an EMBL/GenBank/DDBJ whole genome shotgun (WGS) entry which is preliminary data.</text>
</comment>
<gene>
    <name evidence="1" type="ORF">EDD26_1282</name>
</gene>
<dbReference type="PANTHER" id="PTHR13812">
    <property type="entry name" value="KETIMINE REDUCTASE MU-CRYSTALLIN"/>
    <property type="match status" value="1"/>
</dbReference>
<protein>
    <submittedName>
        <fullName evidence="1">Ornithine cyclodeaminase</fullName>
    </submittedName>
</protein>